<evidence type="ECO:0000256" key="5">
    <source>
        <dbReference type="ARBA" id="ARBA00022840"/>
    </source>
</evidence>
<reference evidence="8 9" key="1">
    <citation type="submission" date="2020-04" db="EMBL/GenBank/DDBJ databases">
        <title>Perkinsus chesapeaki whole genome sequence.</title>
        <authorList>
            <person name="Bogema D.R."/>
        </authorList>
    </citation>
    <scope>NUCLEOTIDE SEQUENCE [LARGE SCALE GENOMIC DNA]</scope>
    <source>
        <strain evidence="8">ATCC PRA-425</strain>
    </source>
</reference>
<name>A0A7J6MCN7_PERCH</name>
<feature type="domain" description="Protein kinase" evidence="7">
    <location>
        <begin position="33"/>
        <end position="135"/>
    </location>
</feature>
<dbReference type="PROSITE" id="PS50011">
    <property type="entry name" value="PROTEIN_KINASE_DOM"/>
    <property type="match status" value="1"/>
</dbReference>
<evidence type="ECO:0000313" key="8">
    <source>
        <dbReference type="EMBL" id="KAF4669157.1"/>
    </source>
</evidence>
<keyword evidence="6" id="KW-0812">Transmembrane</keyword>
<keyword evidence="4" id="KW-0418">Kinase</keyword>
<dbReference type="InterPro" id="IPR000719">
    <property type="entry name" value="Prot_kinase_dom"/>
</dbReference>
<sequence length="135" mass="15101">MTISNIGNISGDLYYNNVKIGISQALNAIFDDYEFFDKAGEGAFGKVLVVRHKATKHVRACKAVGVIIIILVIIIIIYNNQLHSPQQRKLIQTEIDLLKSLDHPNILKLYETYVDGSNNNNSNTPSYSSSYSIRV</sequence>
<keyword evidence="5" id="KW-0067">ATP-binding</keyword>
<organism evidence="8 9">
    <name type="scientific">Perkinsus chesapeaki</name>
    <name type="common">Clam parasite</name>
    <name type="synonym">Perkinsus andrewsi</name>
    <dbReference type="NCBI Taxonomy" id="330153"/>
    <lineage>
        <taxon>Eukaryota</taxon>
        <taxon>Sar</taxon>
        <taxon>Alveolata</taxon>
        <taxon>Perkinsozoa</taxon>
        <taxon>Perkinsea</taxon>
        <taxon>Perkinsida</taxon>
        <taxon>Perkinsidae</taxon>
        <taxon>Perkinsus</taxon>
    </lineage>
</organism>
<dbReference type="PANTHER" id="PTHR24346:SF82">
    <property type="entry name" value="KP78A-RELATED"/>
    <property type="match status" value="1"/>
</dbReference>
<evidence type="ECO:0000259" key="7">
    <source>
        <dbReference type="PROSITE" id="PS50011"/>
    </source>
</evidence>
<feature type="transmembrane region" description="Helical" evidence="6">
    <location>
        <begin position="60"/>
        <end position="78"/>
    </location>
</feature>
<keyword evidence="9" id="KW-1185">Reference proteome</keyword>
<comment type="caution">
    <text evidence="8">The sequence shown here is derived from an EMBL/GenBank/DDBJ whole genome shotgun (WGS) entry which is preliminary data.</text>
</comment>
<evidence type="ECO:0000256" key="2">
    <source>
        <dbReference type="ARBA" id="ARBA00022679"/>
    </source>
</evidence>
<protein>
    <recommendedName>
        <fullName evidence="7">Protein kinase domain-containing protein</fullName>
    </recommendedName>
</protein>
<dbReference type="GO" id="GO:0035556">
    <property type="term" value="P:intracellular signal transduction"/>
    <property type="evidence" value="ECO:0007669"/>
    <property type="project" value="TreeGrafter"/>
</dbReference>
<evidence type="ECO:0000256" key="4">
    <source>
        <dbReference type="ARBA" id="ARBA00022777"/>
    </source>
</evidence>
<dbReference type="Gene3D" id="3.30.200.20">
    <property type="entry name" value="Phosphorylase Kinase, domain 1"/>
    <property type="match status" value="1"/>
</dbReference>
<keyword evidence="2" id="KW-0808">Transferase</keyword>
<dbReference type="AlphaFoldDB" id="A0A7J6MCN7"/>
<dbReference type="EMBL" id="JAAPAO010000176">
    <property type="protein sequence ID" value="KAF4669157.1"/>
    <property type="molecule type" value="Genomic_DNA"/>
</dbReference>
<evidence type="ECO:0000256" key="1">
    <source>
        <dbReference type="ARBA" id="ARBA00022527"/>
    </source>
</evidence>
<dbReference type="PANTHER" id="PTHR24346">
    <property type="entry name" value="MAP/MICROTUBULE AFFINITY-REGULATING KINASE"/>
    <property type="match status" value="1"/>
</dbReference>
<accession>A0A7J6MCN7</accession>
<evidence type="ECO:0000313" key="9">
    <source>
        <dbReference type="Proteomes" id="UP000591131"/>
    </source>
</evidence>
<dbReference type="SUPFAM" id="SSF56112">
    <property type="entry name" value="Protein kinase-like (PK-like)"/>
    <property type="match status" value="1"/>
</dbReference>
<evidence type="ECO:0000256" key="3">
    <source>
        <dbReference type="ARBA" id="ARBA00022741"/>
    </source>
</evidence>
<dbReference type="OrthoDB" id="444806at2759"/>
<dbReference type="GO" id="GO:0005524">
    <property type="term" value="F:ATP binding"/>
    <property type="evidence" value="ECO:0007669"/>
    <property type="project" value="UniProtKB-KW"/>
</dbReference>
<gene>
    <name evidence="8" type="ORF">FOL47_002684</name>
</gene>
<dbReference type="InterPro" id="IPR011009">
    <property type="entry name" value="Kinase-like_dom_sf"/>
</dbReference>
<keyword evidence="6" id="KW-1133">Transmembrane helix</keyword>
<dbReference type="Proteomes" id="UP000591131">
    <property type="component" value="Unassembled WGS sequence"/>
</dbReference>
<keyword evidence="3" id="KW-0547">Nucleotide-binding</keyword>
<keyword evidence="1" id="KW-0723">Serine/threonine-protein kinase</keyword>
<proteinExistence type="predicted"/>
<dbReference type="GO" id="GO:0004674">
    <property type="term" value="F:protein serine/threonine kinase activity"/>
    <property type="evidence" value="ECO:0007669"/>
    <property type="project" value="UniProtKB-KW"/>
</dbReference>
<dbReference type="GO" id="GO:0005737">
    <property type="term" value="C:cytoplasm"/>
    <property type="evidence" value="ECO:0007669"/>
    <property type="project" value="TreeGrafter"/>
</dbReference>
<keyword evidence="6" id="KW-0472">Membrane</keyword>
<evidence type="ECO:0000256" key="6">
    <source>
        <dbReference type="SAM" id="Phobius"/>
    </source>
</evidence>